<dbReference type="Ensembl" id="ENSCMIT00000023516.1">
    <property type="protein sequence ID" value="ENSCMIP00000023119.1"/>
    <property type="gene ID" value="ENSCMIG00000010371.1"/>
</dbReference>
<evidence type="ECO:0000313" key="3">
    <source>
        <dbReference type="Proteomes" id="UP000314986"/>
    </source>
</evidence>
<reference evidence="2" key="5">
    <citation type="submission" date="2025-09" db="UniProtKB">
        <authorList>
            <consortium name="Ensembl"/>
        </authorList>
    </citation>
    <scope>IDENTIFICATION</scope>
</reference>
<reference evidence="3" key="2">
    <citation type="journal article" date="2007" name="PLoS Biol.">
        <title>Survey sequencing and comparative analysis of the elephant shark (Callorhinchus milii) genome.</title>
        <authorList>
            <person name="Venkatesh B."/>
            <person name="Kirkness E.F."/>
            <person name="Loh Y.H."/>
            <person name="Halpern A.L."/>
            <person name="Lee A.P."/>
            <person name="Johnson J."/>
            <person name="Dandona N."/>
            <person name="Viswanathan L.D."/>
            <person name="Tay A."/>
            <person name="Venter J.C."/>
            <person name="Strausberg R.L."/>
            <person name="Brenner S."/>
        </authorList>
    </citation>
    <scope>NUCLEOTIDE SEQUENCE [LARGE SCALE GENOMIC DNA]</scope>
</reference>
<dbReference type="AlphaFoldDB" id="A0A4W3HZY2"/>
<sequence>MGSSGNAFRTTSAGYRLPDRPGAVSLTSFSKVASRSSPGKARELEYFDAVKQDQVWREFMHAEWRGVKRWENNWSFLKEYDDKGRPKVQKPLPEYVPVFSDKVPNSTNQTFGSRIDTHLGQALIRMDFKFQSGNRKKRLDRAWRMGARSSQRRSQTWRNIQ</sequence>
<dbReference type="Proteomes" id="UP000314986">
    <property type="component" value="Unassembled WGS sequence"/>
</dbReference>
<dbReference type="PANTHER" id="PTHR31909:SF2">
    <property type="entry name" value="RIKEN CDNA 2410004P03 GENE"/>
    <property type="match status" value="1"/>
</dbReference>
<keyword evidence="3" id="KW-1185">Reference proteome</keyword>
<feature type="compositionally biased region" description="Polar residues" evidence="1">
    <location>
        <begin position="1"/>
        <end position="13"/>
    </location>
</feature>
<dbReference type="PANTHER" id="PTHR31909">
    <property type="entry name" value="CHROMOSOME 20 ORF85 FAMILY MEMBER"/>
    <property type="match status" value="1"/>
</dbReference>
<reference evidence="3" key="1">
    <citation type="journal article" date="2006" name="Science">
        <title>Ancient noncoding elements conserved in the human genome.</title>
        <authorList>
            <person name="Venkatesh B."/>
            <person name="Kirkness E.F."/>
            <person name="Loh Y.H."/>
            <person name="Halpern A.L."/>
            <person name="Lee A.P."/>
            <person name="Johnson J."/>
            <person name="Dandona N."/>
            <person name="Viswanathan L.D."/>
            <person name="Tay A."/>
            <person name="Venter J.C."/>
            <person name="Strausberg R.L."/>
            <person name="Brenner S."/>
        </authorList>
    </citation>
    <scope>NUCLEOTIDE SEQUENCE [LARGE SCALE GENOMIC DNA]</scope>
</reference>
<dbReference type="GeneTree" id="ENSGT00940000154459"/>
<evidence type="ECO:0000256" key="1">
    <source>
        <dbReference type="SAM" id="MobiDB-lite"/>
    </source>
</evidence>
<feature type="compositionally biased region" description="Polar residues" evidence="1">
    <location>
        <begin position="148"/>
        <end position="161"/>
    </location>
</feature>
<dbReference type="KEGG" id="cmk:103180946"/>
<dbReference type="OrthoDB" id="9972212at2759"/>
<dbReference type="GeneID" id="103180946"/>
<reference evidence="3" key="3">
    <citation type="journal article" date="2014" name="Nature">
        <title>Elephant shark genome provides unique insights into gnathostome evolution.</title>
        <authorList>
            <consortium name="International Elephant Shark Genome Sequencing Consortium"/>
            <person name="Venkatesh B."/>
            <person name="Lee A.P."/>
            <person name="Ravi V."/>
            <person name="Maurya A.K."/>
            <person name="Lian M.M."/>
            <person name="Swann J.B."/>
            <person name="Ohta Y."/>
            <person name="Flajnik M.F."/>
            <person name="Sutoh Y."/>
            <person name="Kasahara M."/>
            <person name="Hoon S."/>
            <person name="Gangu V."/>
            <person name="Roy S.W."/>
            <person name="Irimia M."/>
            <person name="Korzh V."/>
            <person name="Kondrychyn I."/>
            <person name="Lim Z.W."/>
            <person name="Tay B.H."/>
            <person name="Tohari S."/>
            <person name="Kong K.W."/>
            <person name="Ho S."/>
            <person name="Lorente-Galdos B."/>
            <person name="Quilez J."/>
            <person name="Marques-Bonet T."/>
            <person name="Raney B.J."/>
            <person name="Ingham P.W."/>
            <person name="Tay A."/>
            <person name="Hillier L.W."/>
            <person name="Minx P."/>
            <person name="Boehm T."/>
            <person name="Wilson R.K."/>
            <person name="Brenner S."/>
            <person name="Warren W.C."/>
        </authorList>
    </citation>
    <scope>NUCLEOTIDE SEQUENCE [LARGE SCALE GENOMIC DNA]</scope>
</reference>
<feature type="region of interest" description="Disordered" evidence="1">
    <location>
        <begin position="141"/>
        <end position="161"/>
    </location>
</feature>
<protein>
    <submittedName>
        <fullName evidence="2">Ciliary microtubule inner protein 5</fullName>
    </submittedName>
</protein>
<dbReference type="OMA" id="DFFFMEG"/>
<organism evidence="2 3">
    <name type="scientific">Callorhinchus milii</name>
    <name type="common">Ghost shark</name>
    <dbReference type="NCBI Taxonomy" id="7868"/>
    <lineage>
        <taxon>Eukaryota</taxon>
        <taxon>Metazoa</taxon>
        <taxon>Chordata</taxon>
        <taxon>Craniata</taxon>
        <taxon>Vertebrata</taxon>
        <taxon>Chondrichthyes</taxon>
        <taxon>Holocephali</taxon>
        <taxon>Chimaeriformes</taxon>
        <taxon>Callorhinchidae</taxon>
        <taxon>Callorhinchus</taxon>
    </lineage>
</organism>
<dbReference type="Pfam" id="PF14945">
    <property type="entry name" value="LLC1"/>
    <property type="match status" value="1"/>
</dbReference>
<evidence type="ECO:0000313" key="2">
    <source>
        <dbReference type="Ensembl" id="ENSCMIP00000023119.1"/>
    </source>
</evidence>
<gene>
    <name evidence="2" type="primary">cimip5</name>
</gene>
<accession>A0A4W3HZY2</accession>
<dbReference type="InterPro" id="IPR020339">
    <property type="entry name" value="C20orf85-like"/>
</dbReference>
<feature type="region of interest" description="Disordered" evidence="1">
    <location>
        <begin position="1"/>
        <end position="20"/>
    </location>
</feature>
<proteinExistence type="predicted"/>
<name>A0A4W3HZY2_CALMI</name>
<dbReference type="InParanoid" id="A0A4W3HZY2"/>
<reference evidence="2" key="4">
    <citation type="submission" date="2025-08" db="UniProtKB">
        <authorList>
            <consortium name="Ensembl"/>
        </authorList>
    </citation>
    <scope>IDENTIFICATION</scope>
</reference>